<dbReference type="OrthoDB" id="265717at2759"/>
<keyword evidence="9" id="KW-1185">Reference proteome</keyword>
<dbReference type="AlphaFoldDB" id="A0A9P7RYK9"/>
<feature type="region of interest" description="Disordered" evidence="5">
    <location>
        <begin position="15"/>
        <end position="40"/>
    </location>
</feature>
<evidence type="ECO:0000256" key="2">
    <source>
        <dbReference type="ARBA" id="ARBA00022771"/>
    </source>
</evidence>
<feature type="domain" description="MYND-type" evidence="7">
    <location>
        <begin position="103"/>
        <end position="144"/>
    </location>
</feature>
<protein>
    <recommendedName>
        <fullName evidence="10">SET domain-containing protein</fullName>
    </recommendedName>
</protein>
<evidence type="ECO:0000313" key="8">
    <source>
        <dbReference type="EMBL" id="KAG7092156.1"/>
    </source>
</evidence>
<sequence length="643" mass="70516">MLSFATLKKDKKSYVNVPTVPRDHSSATSSSTKDPVDVTGNEPTFHEARERLYTALPNWIEIRTSAAEGRGLWTTQALKAGSTVLSAKPHIHTISNKYLDGCCSACLSHGTPESNLRGCTKCRVVRYCNSECQRTDWSLHKLECAALQKWFQASENIDQPPSDAVRCIARLLWKKRKKGRDSVWAKEIDYMQSHRLIVSKGSDLDTKSIENQTQLAHSLVQYLGVTTPRELSEQFGIDSAGDMVDIISKFTTNTFSLADPSLTPIGACVSPSVALFNHSCDPNIVVVFPGAENENGNKKGQPIMNVVAIRDISPGEQLLTAYIDTTLPPYLRRKALEEAYFFTCHCHLCDGKPGRCKDNNDNKMDIDTVATDPRESLWCPNNCGGMCPLPSVESEDLSGVSTSCATCKTPLPYLALEEVLDAVRIGKEGLEKAERLQYTEPAQAKRLTTNLIPLLTSAGLSHSAHPLLALMRLNQVFLIDELPSLMTELTPADSPSKDQGQEVLVSPDAQAFSKGQQQNAQEHLDECIRNGSKIVAGLSAILSPGHPVMGIALAELGKLLAVDEVFVVDSTDTSAQFPPSGPARLKLAYDTLMRARASLRIGFGSRNEGGKVGREVREILVRLEKEIEVWKTRVRNVLGQKTS</sequence>
<evidence type="ECO:0000259" key="6">
    <source>
        <dbReference type="PROSITE" id="PS50280"/>
    </source>
</evidence>
<evidence type="ECO:0000259" key="7">
    <source>
        <dbReference type="PROSITE" id="PS50865"/>
    </source>
</evidence>
<evidence type="ECO:0000256" key="1">
    <source>
        <dbReference type="ARBA" id="ARBA00022723"/>
    </source>
</evidence>
<dbReference type="Gene3D" id="6.10.140.2220">
    <property type="match status" value="1"/>
</dbReference>
<comment type="caution">
    <text evidence="8">The sequence shown here is derived from an EMBL/GenBank/DDBJ whole genome shotgun (WGS) entry which is preliminary data.</text>
</comment>
<evidence type="ECO:0000256" key="4">
    <source>
        <dbReference type="PROSITE-ProRule" id="PRU00134"/>
    </source>
</evidence>
<dbReference type="Gene3D" id="2.170.270.10">
    <property type="entry name" value="SET domain"/>
    <property type="match status" value="1"/>
</dbReference>
<reference evidence="8" key="1">
    <citation type="journal article" date="2021" name="Genome Biol. Evol.">
        <title>The assembled and annotated genome of the fairy-ring fungus Marasmius oreades.</title>
        <authorList>
            <person name="Hiltunen M."/>
            <person name="Ament-Velasquez S.L."/>
            <person name="Johannesson H."/>
        </authorList>
    </citation>
    <scope>NUCLEOTIDE SEQUENCE</scope>
    <source>
        <strain evidence="8">03SP1</strain>
    </source>
</reference>
<organism evidence="8 9">
    <name type="scientific">Marasmius oreades</name>
    <name type="common">fairy-ring Marasmius</name>
    <dbReference type="NCBI Taxonomy" id="181124"/>
    <lineage>
        <taxon>Eukaryota</taxon>
        <taxon>Fungi</taxon>
        <taxon>Dikarya</taxon>
        <taxon>Basidiomycota</taxon>
        <taxon>Agaricomycotina</taxon>
        <taxon>Agaricomycetes</taxon>
        <taxon>Agaricomycetidae</taxon>
        <taxon>Agaricales</taxon>
        <taxon>Marasmiineae</taxon>
        <taxon>Marasmiaceae</taxon>
        <taxon>Marasmius</taxon>
    </lineage>
</organism>
<dbReference type="InterPro" id="IPR050869">
    <property type="entry name" value="H3K4_H4K5_MeTrfase"/>
</dbReference>
<proteinExistence type="predicted"/>
<keyword evidence="1" id="KW-0479">Metal-binding</keyword>
<name>A0A9P7RYK9_9AGAR</name>
<dbReference type="PROSITE" id="PS50865">
    <property type="entry name" value="ZF_MYND_2"/>
    <property type="match status" value="1"/>
</dbReference>
<dbReference type="Pfam" id="PF01753">
    <property type="entry name" value="zf-MYND"/>
    <property type="match status" value="1"/>
</dbReference>
<dbReference type="SUPFAM" id="SSF144232">
    <property type="entry name" value="HIT/MYND zinc finger-like"/>
    <property type="match status" value="1"/>
</dbReference>
<dbReference type="Pfam" id="PF00856">
    <property type="entry name" value="SET"/>
    <property type="match status" value="1"/>
</dbReference>
<dbReference type="PROSITE" id="PS50280">
    <property type="entry name" value="SET"/>
    <property type="match status" value="1"/>
</dbReference>
<dbReference type="PANTHER" id="PTHR12197:SF251">
    <property type="entry name" value="EG:BACR7C10.4 PROTEIN"/>
    <property type="match status" value="1"/>
</dbReference>
<dbReference type="Gene3D" id="1.10.220.160">
    <property type="match status" value="1"/>
</dbReference>
<dbReference type="InterPro" id="IPR001214">
    <property type="entry name" value="SET_dom"/>
</dbReference>
<accession>A0A9P7RYK9</accession>
<evidence type="ECO:0008006" key="10">
    <source>
        <dbReference type="Google" id="ProtNLM"/>
    </source>
</evidence>
<dbReference type="RefSeq" id="XP_043008626.1">
    <property type="nucleotide sequence ID" value="XM_043153342.1"/>
</dbReference>
<dbReference type="InterPro" id="IPR046341">
    <property type="entry name" value="SET_dom_sf"/>
</dbReference>
<dbReference type="Proteomes" id="UP001049176">
    <property type="component" value="Chromosome 5"/>
</dbReference>
<dbReference type="SUPFAM" id="SSF82199">
    <property type="entry name" value="SET domain"/>
    <property type="match status" value="1"/>
</dbReference>
<evidence type="ECO:0000256" key="5">
    <source>
        <dbReference type="SAM" id="MobiDB-lite"/>
    </source>
</evidence>
<dbReference type="GeneID" id="66077601"/>
<feature type="domain" description="SET" evidence="6">
    <location>
        <begin position="58"/>
        <end position="323"/>
    </location>
</feature>
<dbReference type="GO" id="GO:0005634">
    <property type="term" value="C:nucleus"/>
    <property type="evidence" value="ECO:0007669"/>
    <property type="project" value="TreeGrafter"/>
</dbReference>
<evidence type="ECO:0000256" key="3">
    <source>
        <dbReference type="ARBA" id="ARBA00022833"/>
    </source>
</evidence>
<keyword evidence="2 4" id="KW-0863">Zinc-finger</keyword>
<gene>
    <name evidence="8" type="ORF">E1B28_008525</name>
</gene>
<dbReference type="GO" id="GO:0008270">
    <property type="term" value="F:zinc ion binding"/>
    <property type="evidence" value="ECO:0007669"/>
    <property type="project" value="UniProtKB-KW"/>
</dbReference>
<dbReference type="InterPro" id="IPR002893">
    <property type="entry name" value="Znf_MYND"/>
</dbReference>
<dbReference type="SMART" id="SM00317">
    <property type="entry name" value="SET"/>
    <property type="match status" value="1"/>
</dbReference>
<dbReference type="KEGG" id="more:E1B28_008525"/>
<dbReference type="PANTHER" id="PTHR12197">
    <property type="entry name" value="HISTONE-LYSINE N-METHYLTRANSFERASE SMYD"/>
    <property type="match status" value="1"/>
</dbReference>
<keyword evidence="3" id="KW-0862">Zinc</keyword>
<evidence type="ECO:0000313" key="9">
    <source>
        <dbReference type="Proteomes" id="UP001049176"/>
    </source>
</evidence>
<dbReference type="EMBL" id="CM032185">
    <property type="protein sequence ID" value="KAG7092156.1"/>
    <property type="molecule type" value="Genomic_DNA"/>
</dbReference>